<dbReference type="EMBL" id="BARU01033218">
    <property type="protein sequence ID" value="GAH64873.1"/>
    <property type="molecule type" value="Genomic_DNA"/>
</dbReference>
<organism evidence="1">
    <name type="scientific">marine sediment metagenome</name>
    <dbReference type="NCBI Taxonomy" id="412755"/>
    <lineage>
        <taxon>unclassified sequences</taxon>
        <taxon>metagenomes</taxon>
        <taxon>ecological metagenomes</taxon>
    </lineage>
</organism>
<protein>
    <submittedName>
        <fullName evidence="1">Uncharacterized protein</fullName>
    </submittedName>
</protein>
<feature type="non-terminal residue" evidence="1">
    <location>
        <position position="141"/>
    </location>
</feature>
<reference evidence="1" key="1">
    <citation type="journal article" date="2014" name="Front. Microbiol.">
        <title>High frequency of phylogenetically diverse reductive dehalogenase-homologous genes in deep subseafloor sedimentary metagenomes.</title>
        <authorList>
            <person name="Kawai M."/>
            <person name="Futagami T."/>
            <person name="Toyoda A."/>
            <person name="Takaki Y."/>
            <person name="Nishi S."/>
            <person name="Hori S."/>
            <person name="Arai W."/>
            <person name="Tsubouchi T."/>
            <person name="Morono Y."/>
            <person name="Uchiyama I."/>
            <person name="Ito T."/>
            <person name="Fujiyama A."/>
            <person name="Inagaki F."/>
            <person name="Takami H."/>
        </authorList>
    </citation>
    <scope>NUCLEOTIDE SEQUENCE</scope>
    <source>
        <strain evidence="1">Expedition CK06-06</strain>
    </source>
</reference>
<evidence type="ECO:0000313" key="1">
    <source>
        <dbReference type="EMBL" id="GAH64873.1"/>
    </source>
</evidence>
<dbReference type="AlphaFoldDB" id="X1J519"/>
<comment type="caution">
    <text evidence="1">The sequence shown here is derived from an EMBL/GenBank/DDBJ whole genome shotgun (WGS) entry which is preliminary data.</text>
</comment>
<gene>
    <name evidence="1" type="ORF">S03H2_52294</name>
</gene>
<sequence length="141" mass="16302">MIAIKIEKSTIGLIISFKLFIKSALVEEKSKRFKHANLVAVSTSDLLEFLPTASYIPNPVDLDHFTRKNPYSESTALIIISLRKISEIRTVAEEIAKKRKLKLKVIIREENIIPYDAIPRLLELYEYYFDLRLEPLQGKLL</sequence>
<name>X1J519_9ZZZZ</name>
<proteinExistence type="predicted"/>
<accession>X1J519</accession>